<reference evidence="2" key="1">
    <citation type="submission" date="2018-06" db="EMBL/GenBank/DDBJ databases">
        <title>Complete genome sequences of Mycoplasma anatis, M. anseris and M. cloacale type strains.</title>
        <authorList>
            <person name="Grozner D."/>
            <person name="Forro B."/>
            <person name="Sulyok K.M."/>
            <person name="Marton S."/>
            <person name="Kreizinger Z."/>
            <person name="Banyai K."/>
            <person name="Gyuranecz M."/>
        </authorList>
    </citation>
    <scope>NUCLEOTIDE SEQUENCE [LARGE SCALE GENOMIC DNA]</scope>
    <source>
        <strain evidence="2">ATCC 49234</strain>
    </source>
</reference>
<keyword evidence="2" id="KW-1185">Reference proteome</keyword>
<dbReference type="AlphaFoldDB" id="A0A2Z4NCA2"/>
<proteinExistence type="predicted"/>
<gene>
    <name evidence="1" type="ORF">DP065_00090</name>
</gene>
<protein>
    <submittedName>
        <fullName evidence="1">Uncharacterized protein</fullName>
    </submittedName>
</protein>
<name>A0A2Z4NCA2_9BACT</name>
<organism evidence="1 2">
    <name type="scientific">[Mycoplasma] anseris</name>
    <dbReference type="NCBI Taxonomy" id="92400"/>
    <lineage>
        <taxon>Bacteria</taxon>
        <taxon>Bacillati</taxon>
        <taxon>Mycoplasmatota</taxon>
        <taxon>Mycoplasmoidales</taxon>
        <taxon>Metamycoplasmataceae</taxon>
        <taxon>Metamycoplasma</taxon>
    </lineage>
</organism>
<dbReference type="Proteomes" id="UP000250218">
    <property type="component" value="Chromosome"/>
</dbReference>
<dbReference type="EMBL" id="CP030140">
    <property type="protein sequence ID" value="AWX69173.1"/>
    <property type="molecule type" value="Genomic_DNA"/>
</dbReference>
<evidence type="ECO:0000313" key="1">
    <source>
        <dbReference type="EMBL" id="AWX69173.1"/>
    </source>
</evidence>
<sequence>MKYFEKYRQEMKSKQNISKTILKSKKEHLRKIDRIKKYFKTDINDSYLISKEFDDYFQNDFEDYWLNKNQLQKKLKNHDQINIKKTIEYLQNLKNEYLKNYEDELFKKNDPEMQNFIKLLELEESKYDVILGGEYEKEN</sequence>
<dbReference type="KEGG" id="mane:DP065_00090"/>
<evidence type="ECO:0000313" key="2">
    <source>
        <dbReference type="Proteomes" id="UP000250218"/>
    </source>
</evidence>
<accession>A0A2Z4NCA2</accession>